<evidence type="ECO:0000313" key="1">
    <source>
        <dbReference type="EMBL" id="KAL3813984.1"/>
    </source>
</evidence>
<sequence length="103" mass="11738">MSHDTFRPLRRPRLLPIIPSPPHERYLVHLGIFNQKPKSQDSSSFHYIQTPLSRLIMKYEDNSVAASVLLESSPVMLAPWHCLSPSTMTNGTSEFEATWSCLL</sequence>
<dbReference type="EMBL" id="JBJXBP010000008">
    <property type="protein sequence ID" value="KAL3813984.1"/>
    <property type="molecule type" value="Genomic_DNA"/>
</dbReference>
<gene>
    <name evidence="1" type="ORF">ACJIZ3_015252</name>
</gene>
<dbReference type="Gene3D" id="1.10.10.10">
    <property type="entry name" value="Winged helix-like DNA-binding domain superfamily/Winged helix DNA-binding domain"/>
    <property type="match status" value="1"/>
</dbReference>
<organism evidence="1 2">
    <name type="scientific">Penstemon smallii</name>
    <dbReference type="NCBI Taxonomy" id="265156"/>
    <lineage>
        <taxon>Eukaryota</taxon>
        <taxon>Viridiplantae</taxon>
        <taxon>Streptophyta</taxon>
        <taxon>Embryophyta</taxon>
        <taxon>Tracheophyta</taxon>
        <taxon>Spermatophyta</taxon>
        <taxon>Magnoliopsida</taxon>
        <taxon>eudicotyledons</taxon>
        <taxon>Gunneridae</taxon>
        <taxon>Pentapetalae</taxon>
        <taxon>asterids</taxon>
        <taxon>lamiids</taxon>
        <taxon>Lamiales</taxon>
        <taxon>Plantaginaceae</taxon>
        <taxon>Cheloneae</taxon>
        <taxon>Penstemon</taxon>
    </lineage>
</organism>
<keyword evidence="2" id="KW-1185">Reference proteome</keyword>
<dbReference type="Proteomes" id="UP001634393">
    <property type="component" value="Unassembled WGS sequence"/>
</dbReference>
<reference evidence="1 2" key="1">
    <citation type="submission" date="2024-12" db="EMBL/GenBank/DDBJ databases">
        <title>The unique morphological basis and parallel evolutionary history of personate flowers in Penstemon.</title>
        <authorList>
            <person name="Depatie T.H."/>
            <person name="Wessinger C.A."/>
        </authorList>
    </citation>
    <scope>NUCLEOTIDE SEQUENCE [LARGE SCALE GENOMIC DNA]</scope>
    <source>
        <strain evidence="1">WTNN_2</strain>
        <tissue evidence="1">Leaf</tissue>
    </source>
</reference>
<dbReference type="InterPro" id="IPR036388">
    <property type="entry name" value="WH-like_DNA-bd_sf"/>
</dbReference>
<comment type="caution">
    <text evidence="1">The sequence shown here is derived from an EMBL/GenBank/DDBJ whole genome shotgun (WGS) entry which is preliminary data.</text>
</comment>
<name>A0ABD3RLY6_9LAMI</name>
<protein>
    <submittedName>
        <fullName evidence="1">Uncharacterized protein</fullName>
    </submittedName>
</protein>
<proteinExistence type="predicted"/>
<evidence type="ECO:0000313" key="2">
    <source>
        <dbReference type="Proteomes" id="UP001634393"/>
    </source>
</evidence>
<accession>A0ABD3RLY6</accession>
<dbReference type="AlphaFoldDB" id="A0ABD3RLY6"/>